<dbReference type="CDD" id="cd00586">
    <property type="entry name" value="4HBT"/>
    <property type="match status" value="1"/>
</dbReference>
<organism evidence="1">
    <name type="scientific">marine metagenome</name>
    <dbReference type="NCBI Taxonomy" id="408172"/>
    <lineage>
        <taxon>unclassified sequences</taxon>
        <taxon>metagenomes</taxon>
        <taxon>ecological metagenomes</taxon>
    </lineage>
</organism>
<protein>
    <recommendedName>
        <fullName evidence="2">Thioesterase domain-containing protein</fullName>
    </recommendedName>
</protein>
<evidence type="ECO:0008006" key="2">
    <source>
        <dbReference type="Google" id="ProtNLM"/>
    </source>
</evidence>
<dbReference type="Gene3D" id="3.10.129.10">
    <property type="entry name" value="Hotdog Thioesterase"/>
    <property type="match status" value="1"/>
</dbReference>
<accession>A0A382FZY4</accession>
<dbReference type="EMBL" id="UINC01052634">
    <property type="protein sequence ID" value="SVB68179.1"/>
    <property type="molecule type" value="Genomic_DNA"/>
</dbReference>
<dbReference type="InterPro" id="IPR029069">
    <property type="entry name" value="HotDog_dom_sf"/>
</dbReference>
<gene>
    <name evidence="1" type="ORF">METZ01_LOCUS221033</name>
</gene>
<sequence length="155" mass="18231">VSIFLKTGRVQAEWTDYNGHMNLAYYIHLFDGAWEILLGKFNIGEEAAINEKRTTFAVESHTTYDQELKVGDEVDLNLLFLDRDKKRIVYKLEMKHKQEQYLASTTEVCSLYVDLAERKVIEFEKERSELIDKFILENKKMYNPGTLCLINKLKK</sequence>
<dbReference type="SUPFAM" id="SSF54637">
    <property type="entry name" value="Thioesterase/thiol ester dehydrase-isomerase"/>
    <property type="match status" value="1"/>
</dbReference>
<feature type="non-terminal residue" evidence="1">
    <location>
        <position position="1"/>
    </location>
</feature>
<evidence type="ECO:0000313" key="1">
    <source>
        <dbReference type="EMBL" id="SVB68179.1"/>
    </source>
</evidence>
<name>A0A382FZY4_9ZZZZ</name>
<dbReference type="AlphaFoldDB" id="A0A382FZY4"/>
<reference evidence="1" key="1">
    <citation type="submission" date="2018-05" db="EMBL/GenBank/DDBJ databases">
        <authorList>
            <person name="Lanie J.A."/>
            <person name="Ng W.-L."/>
            <person name="Kazmierczak K.M."/>
            <person name="Andrzejewski T.M."/>
            <person name="Davidsen T.M."/>
            <person name="Wayne K.J."/>
            <person name="Tettelin H."/>
            <person name="Glass J.I."/>
            <person name="Rusch D."/>
            <person name="Podicherti R."/>
            <person name="Tsui H.-C.T."/>
            <person name="Winkler M.E."/>
        </authorList>
    </citation>
    <scope>NUCLEOTIDE SEQUENCE</scope>
</reference>
<proteinExistence type="predicted"/>
<dbReference type="Pfam" id="PF13279">
    <property type="entry name" value="4HBT_2"/>
    <property type="match status" value="1"/>
</dbReference>